<organism evidence="3 4">
    <name type="scientific">Pradoshia eiseniae</name>
    <dbReference type="NCBI Taxonomy" id="2064768"/>
    <lineage>
        <taxon>Bacteria</taxon>
        <taxon>Bacillati</taxon>
        <taxon>Bacillota</taxon>
        <taxon>Bacilli</taxon>
        <taxon>Bacillales</taxon>
        <taxon>Bacillaceae</taxon>
        <taxon>Pradoshia</taxon>
    </lineage>
</organism>
<dbReference type="InterPro" id="IPR004629">
    <property type="entry name" value="WecG_TagA_CpsF"/>
</dbReference>
<dbReference type="NCBIfam" id="TIGR00696">
    <property type="entry name" value="wecG_tagA_cpsF"/>
    <property type="match status" value="1"/>
</dbReference>
<dbReference type="EMBL" id="PKOZ01000004">
    <property type="protein sequence ID" value="PQD95451.1"/>
    <property type="molecule type" value="Genomic_DNA"/>
</dbReference>
<dbReference type="CDD" id="cd06533">
    <property type="entry name" value="Glyco_transf_WecG_TagA"/>
    <property type="match status" value="1"/>
</dbReference>
<evidence type="ECO:0000313" key="4">
    <source>
        <dbReference type="Proteomes" id="UP000239663"/>
    </source>
</evidence>
<proteinExistence type="predicted"/>
<name>A0A2S7N040_9BACI</name>
<dbReference type="Proteomes" id="UP000239663">
    <property type="component" value="Unassembled WGS sequence"/>
</dbReference>
<evidence type="ECO:0000256" key="2">
    <source>
        <dbReference type="ARBA" id="ARBA00022679"/>
    </source>
</evidence>
<dbReference type="PANTHER" id="PTHR34136">
    <property type="match status" value="1"/>
</dbReference>
<dbReference type="OrthoDB" id="9771846at2"/>
<dbReference type="RefSeq" id="WP_104849206.1">
    <property type="nucleotide sequence ID" value="NZ_PKOZ01000004.1"/>
</dbReference>
<dbReference type="GO" id="GO:0016758">
    <property type="term" value="F:hexosyltransferase activity"/>
    <property type="evidence" value="ECO:0007669"/>
    <property type="project" value="TreeGrafter"/>
</dbReference>
<reference evidence="3 4" key="1">
    <citation type="submission" date="2017-12" db="EMBL/GenBank/DDBJ databases">
        <title>Taxonomic description and draft genome of Pradoshia cofamensis Gen. nov., sp. nov., a thermotolerant bacillale isolated from anterior gut of earthworm Eisenia fetida.</title>
        <authorList>
            <person name="Saha T."/>
            <person name="Chakraborty R."/>
        </authorList>
    </citation>
    <scope>NUCLEOTIDE SEQUENCE [LARGE SCALE GENOMIC DNA]</scope>
    <source>
        <strain evidence="3 4">EAG3</strain>
    </source>
</reference>
<gene>
    <name evidence="3" type="ORF">CYL18_09195</name>
</gene>
<dbReference type="PANTHER" id="PTHR34136:SF1">
    <property type="entry name" value="UDP-N-ACETYL-D-MANNOSAMINURONIC ACID TRANSFERASE"/>
    <property type="match status" value="1"/>
</dbReference>
<evidence type="ECO:0000256" key="1">
    <source>
        <dbReference type="ARBA" id="ARBA00022676"/>
    </source>
</evidence>
<sequence>MPKRQIGNVAMDNMNVEEGLAALERNLNSHKKTTVYFLNAHCYNIAQKDFEYRNIINQADFLLNDGIGIMLGARMFGVQLKENLNGTDFIPELLKLASEKRYTAYLLGAGNGVAGKAADKLRATIPGIRIVGSRSGYFSKKANEEIVREINQLAPDILIVGRGVPIQEKWIYDNKESLKATIILGVGAYIDFASGRIPRAPLFMRRLKMEWVYRLLLEPRRMWKRYLIGNILFFYYLMKNKI</sequence>
<dbReference type="Pfam" id="PF03808">
    <property type="entry name" value="Glyco_tran_WecG"/>
    <property type="match status" value="1"/>
</dbReference>
<keyword evidence="1" id="KW-0328">Glycosyltransferase</keyword>
<keyword evidence="2 3" id="KW-0808">Transferase</keyword>
<protein>
    <submittedName>
        <fullName evidence="3">Glycosyltransferase</fullName>
    </submittedName>
</protein>
<dbReference type="AlphaFoldDB" id="A0A2S7N040"/>
<accession>A0A2S7N040</accession>
<evidence type="ECO:0000313" key="3">
    <source>
        <dbReference type="EMBL" id="PQD95451.1"/>
    </source>
</evidence>
<comment type="caution">
    <text evidence="3">The sequence shown here is derived from an EMBL/GenBank/DDBJ whole genome shotgun (WGS) entry which is preliminary data.</text>
</comment>
<keyword evidence="4" id="KW-1185">Reference proteome</keyword>